<evidence type="ECO:0000313" key="2">
    <source>
        <dbReference type="Proteomes" id="UP000827872"/>
    </source>
</evidence>
<protein>
    <submittedName>
        <fullName evidence="1">Uncharacterized protein</fullName>
    </submittedName>
</protein>
<reference evidence="1" key="1">
    <citation type="submission" date="2021-08" db="EMBL/GenBank/DDBJ databases">
        <title>The first chromosome-level gecko genome reveals the dynamic sex chromosomes of Neotropical dwarf geckos (Sphaerodactylidae: Sphaerodactylus).</title>
        <authorList>
            <person name="Pinto B.J."/>
            <person name="Keating S.E."/>
            <person name="Gamble T."/>
        </authorList>
    </citation>
    <scope>NUCLEOTIDE SEQUENCE</scope>
    <source>
        <strain evidence="1">TG3544</strain>
    </source>
</reference>
<sequence length="238" mass="25445">MANAFVTVPDGYCLSEQIQYYDILPEHISYPLQDLDFQNAPYCQYSTVQFPPVLQTPSSQSQYSAYNLDSQYTDGQCIINSCELTKPTFMGGHNDESSYPGQKRPRLSHSSLRIKGQEELCVVCGDKASGYHYNALTCEGCKDLRASPLSCRTICARRAASPGGAGGPKAAKVPLRFSWGAPPASPSGGSALRASFPLGAARPPSPVAASPPSQDWPHGGLARRAGRSSERSAEGSPP</sequence>
<comment type="caution">
    <text evidence="1">The sequence shown here is derived from an EMBL/GenBank/DDBJ whole genome shotgun (WGS) entry which is preliminary data.</text>
</comment>
<gene>
    <name evidence="1" type="ORF">K3G42_025376</name>
</gene>
<evidence type="ECO:0000313" key="1">
    <source>
        <dbReference type="EMBL" id="KAH8000426.1"/>
    </source>
</evidence>
<dbReference type="EMBL" id="CM037618">
    <property type="protein sequence ID" value="KAH8000426.1"/>
    <property type="molecule type" value="Genomic_DNA"/>
</dbReference>
<dbReference type="Proteomes" id="UP000827872">
    <property type="component" value="Linkage Group LG05"/>
</dbReference>
<accession>A0ACB8F597</accession>
<name>A0ACB8F597_9SAUR</name>
<organism evidence="1 2">
    <name type="scientific">Sphaerodactylus townsendi</name>
    <dbReference type="NCBI Taxonomy" id="933632"/>
    <lineage>
        <taxon>Eukaryota</taxon>
        <taxon>Metazoa</taxon>
        <taxon>Chordata</taxon>
        <taxon>Craniata</taxon>
        <taxon>Vertebrata</taxon>
        <taxon>Euteleostomi</taxon>
        <taxon>Lepidosauria</taxon>
        <taxon>Squamata</taxon>
        <taxon>Bifurcata</taxon>
        <taxon>Gekkota</taxon>
        <taxon>Sphaerodactylidae</taxon>
        <taxon>Sphaerodactylus</taxon>
    </lineage>
</organism>
<keyword evidence="2" id="KW-1185">Reference proteome</keyword>
<proteinExistence type="predicted"/>